<evidence type="ECO:0008006" key="4">
    <source>
        <dbReference type="Google" id="ProtNLM"/>
    </source>
</evidence>
<proteinExistence type="predicted"/>
<keyword evidence="1" id="KW-1133">Transmembrane helix</keyword>
<evidence type="ECO:0000313" key="2">
    <source>
        <dbReference type="EMBL" id="ADB58437.1"/>
    </source>
</evidence>
<dbReference type="AlphaFoldDB" id="D2RE93"/>
<evidence type="ECO:0000313" key="3">
    <source>
        <dbReference type="Proteomes" id="UP000001901"/>
    </source>
</evidence>
<name>D2RE93_ARCPA</name>
<dbReference type="RefSeq" id="WP_012940773.1">
    <property type="nucleotide sequence ID" value="NC_013741.1"/>
</dbReference>
<keyword evidence="3" id="KW-1185">Reference proteome</keyword>
<feature type="transmembrane region" description="Helical" evidence="1">
    <location>
        <begin position="6"/>
        <end position="27"/>
    </location>
</feature>
<dbReference type="GeneID" id="8740075"/>
<dbReference type="STRING" id="572546.Arcpr_1388"/>
<dbReference type="GO" id="GO:0005198">
    <property type="term" value="F:structural molecule activity"/>
    <property type="evidence" value="ECO:0007669"/>
    <property type="project" value="InterPro"/>
</dbReference>
<dbReference type="HOGENOM" id="CLU_108339_0_0_2"/>
<dbReference type="Pfam" id="PF01917">
    <property type="entry name" value="Flagellin_arch-type"/>
    <property type="match status" value="1"/>
</dbReference>
<dbReference type="EMBL" id="CP001857">
    <property type="protein sequence ID" value="ADB58437.1"/>
    <property type="molecule type" value="Genomic_DNA"/>
</dbReference>
<accession>D2RE93</accession>
<evidence type="ECO:0000256" key="1">
    <source>
        <dbReference type="SAM" id="Phobius"/>
    </source>
</evidence>
<dbReference type="Proteomes" id="UP000001901">
    <property type="component" value="Chromosome"/>
</dbReference>
<dbReference type="InterPro" id="IPR002774">
    <property type="entry name" value="Flagellin_arc-type"/>
</dbReference>
<gene>
    <name evidence="2" type="ordered locus">Arcpr_1388</name>
</gene>
<dbReference type="PaxDb" id="572546-Arcpr_1388"/>
<sequence>MTREVITNALLVIATVVAVSIFTTAMIPSIRDMSNTYYSMTSKLGERVGTDIRIIFIESTDTSLTFWVKNIGTSRIAVPLLNLSDVFIVSNSTSYHFTLSDSSVSYSIENGDGDNYWEEGETLRVNIDVSLPSGSYILNFVLYNGVGDSEVFSR</sequence>
<dbReference type="eggNOG" id="arCOG01822">
    <property type="taxonomic scope" value="Archaea"/>
</dbReference>
<keyword evidence="1" id="KW-0472">Membrane</keyword>
<dbReference type="KEGG" id="apo:Arcpr_1388"/>
<organism evidence="2 3">
    <name type="scientific">Archaeoglobus profundus (strain DSM 5631 / JCM 9629 / NBRC 100127 / Av18)</name>
    <dbReference type="NCBI Taxonomy" id="572546"/>
    <lineage>
        <taxon>Archaea</taxon>
        <taxon>Methanobacteriati</taxon>
        <taxon>Methanobacteriota</taxon>
        <taxon>Archaeoglobi</taxon>
        <taxon>Archaeoglobales</taxon>
        <taxon>Archaeoglobaceae</taxon>
        <taxon>Archaeoglobus</taxon>
    </lineage>
</organism>
<keyword evidence="1" id="KW-0812">Transmembrane</keyword>
<dbReference type="GO" id="GO:0097588">
    <property type="term" value="P:archaeal or bacterial-type flagellum-dependent cell motility"/>
    <property type="evidence" value="ECO:0007669"/>
    <property type="project" value="InterPro"/>
</dbReference>
<dbReference type="OrthoDB" id="135845at2157"/>
<reference evidence="2 3" key="1">
    <citation type="journal article" date="2010" name="Stand. Genomic Sci.">
        <title>Complete genome sequence of Archaeoglobus profundus type strain (AV18).</title>
        <authorList>
            <person name="von Jan M."/>
            <person name="Lapidus A."/>
            <person name="Del Rio T.G."/>
            <person name="Copeland A."/>
            <person name="Tice H."/>
            <person name="Cheng J.F."/>
            <person name="Lucas S."/>
            <person name="Chen F."/>
            <person name="Nolan M."/>
            <person name="Goodwin L."/>
            <person name="Han C."/>
            <person name="Pitluck S."/>
            <person name="Liolios K."/>
            <person name="Ivanova N."/>
            <person name="Mavromatis K."/>
            <person name="Ovchinnikova G."/>
            <person name="Chertkov O."/>
            <person name="Pati A."/>
            <person name="Chen A."/>
            <person name="Palaniappan K."/>
            <person name="Land M."/>
            <person name="Hauser L."/>
            <person name="Chang Y.J."/>
            <person name="Jeffries C.D."/>
            <person name="Saunders E."/>
            <person name="Brettin T."/>
            <person name="Detter J.C."/>
            <person name="Chain P."/>
            <person name="Eichinger K."/>
            <person name="Huber H."/>
            <person name="Spring S."/>
            <person name="Rohde M."/>
            <person name="Goker M."/>
            <person name="Wirth R."/>
            <person name="Woyke T."/>
            <person name="Bristow J."/>
            <person name="Eisen J.A."/>
            <person name="Markowitz V."/>
            <person name="Hugenholtz P."/>
            <person name="Kyrpides N.C."/>
            <person name="Klenk H.P."/>
        </authorList>
    </citation>
    <scope>NUCLEOTIDE SEQUENCE [LARGE SCALE GENOMIC DNA]</scope>
    <source>
        <strain evidence="3">DSM 5631 / JCM 9629 / NBRC 100127 / Av18</strain>
    </source>
</reference>
<protein>
    <recommendedName>
        <fullName evidence="4">Flagellin</fullName>
    </recommendedName>
</protein>